<protein>
    <recommendedName>
        <fullName evidence="1">DUF1995 domain-containing protein</fullName>
    </recommendedName>
</protein>
<reference evidence="2" key="1">
    <citation type="submission" date="2021-01" db="EMBL/GenBank/DDBJ databases">
        <authorList>
            <person name="Corre E."/>
            <person name="Pelletier E."/>
            <person name="Niang G."/>
            <person name="Scheremetjew M."/>
            <person name="Finn R."/>
            <person name="Kale V."/>
            <person name="Holt S."/>
            <person name="Cochrane G."/>
            <person name="Meng A."/>
            <person name="Brown T."/>
            <person name="Cohen L."/>
        </authorList>
    </citation>
    <scope>NUCLEOTIDE SEQUENCE</scope>
    <source>
        <strain evidence="2">MM31A-1</strain>
    </source>
</reference>
<proteinExistence type="predicted"/>
<dbReference type="InterPro" id="IPR053021">
    <property type="entry name" value="Chloroplast_ADK"/>
</dbReference>
<sequence length="179" mass="20055">MDWKSGEGEINEGILGDYINFGQIGSEHVINAQTDRRGNKIEQDDVFILLCPQSMVGVESSIMGALEDMVKAAGDRPVILINPDLTDKVSSQGQQNMRGRQERIDFANSFKSVYHFQNTYVTGTSYFPILGALTKPGYDEAWISYQRRDRANNDGEIYVPMLSTESPPDGQMILDAFDY</sequence>
<name>A0A7S3V989_9STRA</name>
<gene>
    <name evidence="2" type="ORF">CDEB00056_LOCUS10673</name>
</gene>
<evidence type="ECO:0000259" key="1">
    <source>
        <dbReference type="Pfam" id="PF09353"/>
    </source>
</evidence>
<dbReference type="AlphaFoldDB" id="A0A7S3V989"/>
<accession>A0A7S3V989</accession>
<feature type="domain" description="DUF1995" evidence="1">
    <location>
        <begin position="39"/>
        <end position="171"/>
    </location>
</feature>
<dbReference type="EMBL" id="HBIO01013790">
    <property type="protein sequence ID" value="CAE0465832.1"/>
    <property type="molecule type" value="Transcribed_RNA"/>
</dbReference>
<dbReference type="InterPro" id="IPR018962">
    <property type="entry name" value="DUF1995"/>
</dbReference>
<organism evidence="2">
    <name type="scientific">Chaetoceros debilis</name>
    <dbReference type="NCBI Taxonomy" id="122233"/>
    <lineage>
        <taxon>Eukaryota</taxon>
        <taxon>Sar</taxon>
        <taxon>Stramenopiles</taxon>
        <taxon>Ochrophyta</taxon>
        <taxon>Bacillariophyta</taxon>
        <taxon>Coscinodiscophyceae</taxon>
        <taxon>Chaetocerotophycidae</taxon>
        <taxon>Chaetocerotales</taxon>
        <taxon>Chaetocerotaceae</taxon>
        <taxon>Chaetoceros</taxon>
    </lineage>
</organism>
<dbReference type="Pfam" id="PF09353">
    <property type="entry name" value="DUF1995"/>
    <property type="match status" value="1"/>
</dbReference>
<dbReference type="PANTHER" id="PTHR35509">
    <property type="entry name" value="DOMAIN PROTEIN, PUTATIVE (DUF1995)-RELATED"/>
    <property type="match status" value="1"/>
</dbReference>
<evidence type="ECO:0000313" key="2">
    <source>
        <dbReference type="EMBL" id="CAE0465832.1"/>
    </source>
</evidence>
<dbReference type="PANTHER" id="PTHR35509:SF6">
    <property type="entry name" value="ADENYLATE KINASE"/>
    <property type="match status" value="1"/>
</dbReference>